<reference evidence="15" key="1">
    <citation type="submission" date="2022-10" db="EMBL/GenBank/DDBJ databases">
        <authorList>
            <person name="Chen Y."/>
            <person name="Dougan E. K."/>
            <person name="Chan C."/>
            <person name="Rhodes N."/>
            <person name="Thang M."/>
        </authorList>
    </citation>
    <scope>NUCLEOTIDE SEQUENCE</scope>
</reference>
<proteinExistence type="predicted"/>
<sequence>MPAPPLGEEELDAEAGRRYTHFSEKSIHSGSSKTSFRLRPFDPESHFLEVWDIMFLLLLLALAVFTPMDVAFDLSSMAPQAVLAFVWVVDIIFLVDMAFQFLTGYHEKLPNSRYVKDLRKIAYRYITGWFFIDLTSSLPYQFLTTYPAARLLRLLRLHRAPSIVRQHQSSIGISFAILSLSKFYVVLFFTCHWIACIWASIAWNSENSGSNSEPGSWLEALESSKGGPASLYNYWLNVYTISLYWAIMTLTSIGYGDITPQNSTEYVVACCCMAVMSSMWAVVIGQMCGVLATLLPHDVAFKRTMDDLNWMMRDRGMPKHLRSKLRRYFWESRSLTRLTEQRSIIERMSPMLQGVVARQLSEQWLSKVPYLQALDQETLVAVARKLTPQLFAPNEAIEKQRTLFVVRRGVCMHGGRVLVAGSLWGQDMLVSNDALREHYSVRCLTYLEVLSLRYPDFNIAVQSQKSRRIIRWWQIRLALTHGVKKIAEQIRQLHAREKAQFDALKAEERLSLLARLLRGDNIQALARKSTTSSSVSKSSSETVSQVEPRPESAVLVASEEFESMKQAIMHLTQTVEQLQQTVLERSG</sequence>
<evidence type="ECO:0000256" key="13">
    <source>
        <dbReference type="SAM" id="Phobius"/>
    </source>
</evidence>
<dbReference type="PANTHER" id="PTHR10217:SF435">
    <property type="entry name" value="POTASSIUM VOLTAGE-GATED CHANNEL PROTEIN EAG"/>
    <property type="match status" value="1"/>
</dbReference>
<feature type="transmembrane region" description="Helical" evidence="13">
    <location>
        <begin position="234"/>
        <end position="255"/>
    </location>
</feature>
<dbReference type="OrthoDB" id="443852at2759"/>
<keyword evidence="9" id="KW-0406">Ion transport</keyword>
<keyword evidence="10 13" id="KW-0472">Membrane</keyword>
<dbReference type="Proteomes" id="UP001152797">
    <property type="component" value="Unassembled WGS sequence"/>
</dbReference>
<keyword evidence="8 13" id="KW-1133">Transmembrane helix</keyword>
<keyword evidence="3" id="KW-0633">Potassium transport</keyword>
<dbReference type="GO" id="GO:0034702">
    <property type="term" value="C:monoatomic ion channel complex"/>
    <property type="evidence" value="ECO:0007669"/>
    <property type="project" value="UniProtKB-KW"/>
</dbReference>
<reference evidence="16 17" key="2">
    <citation type="submission" date="2024-05" db="EMBL/GenBank/DDBJ databases">
        <authorList>
            <person name="Chen Y."/>
            <person name="Shah S."/>
            <person name="Dougan E. K."/>
            <person name="Thang M."/>
            <person name="Chan C."/>
        </authorList>
    </citation>
    <scope>NUCLEOTIDE SEQUENCE [LARGE SCALE GENOMIC DNA]</scope>
</reference>
<evidence type="ECO:0000256" key="3">
    <source>
        <dbReference type="ARBA" id="ARBA00022538"/>
    </source>
</evidence>
<feature type="transmembrane region" description="Helical" evidence="13">
    <location>
        <begin position="183"/>
        <end position="203"/>
    </location>
</feature>
<dbReference type="SUPFAM" id="SSF81324">
    <property type="entry name" value="Voltage-gated potassium channels"/>
    <property type="match status" value="1"/>
</dbReference>
<dbReference type="Gene3D" id="1.10.287.630">
    <property type="entry name" value="Helix hairpin bin"/>
    <property type="match status" value="1"/>
</dbReference>
<dbReference type="GO" id="GO:0005886">
    <property type="term" value="C:plasma membrane"/>
    <property type="evidence" value="ECO:0007669"/>
    <property type="project" value="TreeGrafter"/>
</dbReference>
<evidence type="ECO:0000313" key="15">
    <source>
        <dbReference type="EMBL" id="CAI4009088.1"/>
    </source>
</evidence>
<protein>
    <recommendedName>
        <fullName evidence="14">Ion transport domain-containing protein</fullName>
    </recommendedName>
</protein>
<keyword evidence="17" id="KW-1185">Reference proteome</keyword>
<keyword evidence="2" id="KW-0813">Transport</keyword>
<comment type="subcellular location">
    <subcellularLocation>
        <location evidence="1">Membrane</location>
        <topology evidence="1">Multi-pass membrane protein</topology>
    </subcellularLocation>
</comment>
<dbReference type="Gene3D" id="2.60.120.10">
    <property type="entry name" value="Jelly Rolls"/>
    <property type="match status" value="1"/>
</dbReference>
<feature type="compositionally biased region" description="Low complexity" evidence="12">
    <location>
        <begin position="528"/>
        <end position="544"/>
    </location>
</feature>
<dbReference type="InterPro" id="IPR005821">
    <property type="entry name" value="Ion_trans_dom"/>
</dbReference>
<dbReference type="InterPro" id="IPR000595">
    <property type="entry name" value="cNMP-bd_dom"/>
</dbReference>
<dbReference type="EMBL" id="CAMXCT020004446">
    <property type="protein sequence ID" value="CAL1162463.1"/>
    <property type="molecule type" value="Genomic_DNA"/>
</dbReference>
<accession>A0A9P1GDL2</accession>
<evidence type="ECO:0000256" key="10">
    <source>
        <dbReference type="ARBA" id="ARBA00023136"/>
    </source>
</evidence>
<dbReference type="InterPro" id="IPR050818">
    <property type="entry name" value="KCNH_animal-type"/>
</dbReference>
<dbReference type="GO" id="GO:0005249">
    <property type="term" value="F:voltage-gated potassium channel activity"/>
    <property type="evidence" value="ECO:0007669"/>
    <property type="project" value="InterPro"/>
</dbReference>
<keyword evidence="6" id="KW-0851">Voltage-gated channel</keyword>
<keyword evidence="5" id="KW-0631">Potassium channel</keyword>
<dbReference type="InterPro" id="IPR018490">
    <property type="entry name" value="cNMP-bd_dom_sf"/>
</dbReference>
<keyword evidence="4 13" id="KW-0812">Transmembrane</keyword>
<comment type="caution">
    <text evidence="15">The sequence shown here is derived from an EMBL/GenBank/DDBJ whole genome shotgun (WGS) entry which is preliminary data.</text>
</comment>
<dbReference type="EMBL" id="CAMXCT010004446">
    <property type="protein sequence ID" value="CAI4009088.1"/>
    <property type="molecule type" value="Genomic_DNA"/>
</dbReference>
<keyword evidence="11" id="KW-0407">Ion channel</keyword>
<evidence type="ECO:0000256" key="8">
    <source>
        <dbReference type="ARBA" id="ARBA00022989"/>
    </source>
</evidence>
<feature type="transmembrane region" description="Helical" evidence="13">
    <location>
        <begin position="53"/>
        <end position="74"/>
    </location>
</feature>
<dbReference type="AlphaFoldDB" id="A0A9P1GDL2"/>
<evidence type="ECO:0000256" key="2">
    <source>
        <dbReference type="ARBA" id="ARBA00022448"/>
    </source>
</evidence>
<dbReference type="EMBL" id="CAMXCT030004446">
    <property type="protein sequence ID" value="CAL4796400.1"/>
    <property type="molecule type" value="Genomic_DNA"/>
</dbReference>
<evidence type="ECO:0000256" key="6">
    <source>
        <dbReference type="ARBA" id="ARBA00022882"/>
    </source>
</evidence>
<dbReference type="InterPro" id="IPR014710">
    <property type="entry name" value="RmlC-like_jellyroll"/>
</dbReference>
<evidence type="ECO:0000256" key="4">
    <source>
        <dbReference type="ARBA" id="ARBA00022692"/>
    </source>
</evidence>
<evidence type="ECO:0000256" key="1">
    <source>
        <dbReference type="ARBA" id="ARBA00004141"/>
    </source>
</evidence>
<feature type="transmembrane region" description="Helical" evidence="13">
    <location>
        <begin position="122"/>
        <end position="143"/>
    </location>
</feature>
<dbReference type="Pfam" id="PF00520">
    <property type="entry name" value="Ion_trans"/>
    <property type="match status" value="1"/>
</dbReference>
<feature type="region of interest" description="Disordered" evidence="12">
    <location>
        <begin position="528"/>
        <end position="550"/>
    </location>
</feature>
<dbReference type="CDD" id="cd00038">
    <property type="entry name" value="CAP_ED"/>
    <property type="match status" value="1"/>
</dbReference>
<dbReference type="Gene3D" id="1.10.287.70">
    <property type="match status" value="1"/>
</dbReference>
<evidence type="ECO:0000256" key="11">
    <source>
        <dbReference type="ARBA" id="ARBA00023303"/>
    </source>
</evidence>
<dbReference type="GO" id="GO:0042391">
    <property type="term" value="P:regulation of membrane potential"/>
    <property type="evidence" value="ECO:0007669"/>
    <property type="project" value="TreeGrafter"/>
</dbReference>
<organism evidence="15">
    <name type="scientific">Cladocopium goreaui</name>
    <dbReference type="NCBI Taxonomy" id="2562237"/>
    <lineage>
        <taxon>Eukaryota</taxon>
        <taxon>Sar</taxon>
        <taxon>Alveolata</taxon>
        <taxon>Dinophyceae</taxon>
        <taxon>Suessiales</taxon>
        <taxon>Symbiodiniaceae</taxon>
        <taxon>Cladocopium</taxon>
    </lineage>
</organism>
<evidence type="ECO:0000259" key="14">
    <source>
        <dbReference type="Pfam" id="PF00520"/>
    </source>
</evidence>
<dbReference type="InterPro" id="IPR003938">
    <property type="entry name" value="K_chnl_volt-dep_EAG/ELK/ERG"/>
</dbReference>
<name>A0A9P1GDL2_9DINO</name>
<evidence type="ECO:0000256" key="9">
    <source>
        <dbReference type="ARBA" id="ARBA00023065"/>
    </source>
</evidence>
<dbReference type="SUPFAM" id="SSF51206">
    <property type="entry name" value="cAMP-binding domain-like"/>
    <property type="match status" value="1"/>
</dbReference>
<evidence type="ECO:0000256" key="5">
    <source>
        <dbReference type="ARBA" id="ARBA00022826"/>
    </source>
</evidence>
<dbReference type="PRINTS" id="PR01463">
    <property type="entry name" value="EAGCHANLFMLY"/>
</dbReference>
<dbReference type="PANTHER" id="PTHR10217">
    <property type="entry name" value="VOLTAGE AND LIGAND GATED POTASSIUM CHANNEL"/>
    <property type="match status" value="1"/>
</dbReference>
<feature type="domain" description="Ion transport" evidence="14">
    <location>
        <begin position="50"/>
        <end position="288"/>
    </location>
</feature>
<evidence type="ECO:0000256" key="12">
    <source>
        <dbReference type="SAM" id="MobiDB-lite"/>
    </source>
</evidence>
<gene>
    <name evidence="15" type="ORF">C1SCF055_LOCUS34466</name>
</gene>
<evidence type="ECO:0000256" key="7">
    <source>
        <dbReference type="ARBA" id="ARBA00022958"/>
    </source>
</evidence>
<keyword evidence="7" id="KW-0630">Potassium</keyword>
<evidence type="ECO:0000313" key="17">
    <source>
        <dbReference type="Proteomes" id="UP001152797"/>
    </source>
</evidence>
<evidence type="ECO:0000313" key="16">
    <source>
        <dbReference type="EMBL" id="CAL4796400.1"/>
    </source>
</evidence>
<feature type="transmembrane region" description="Helical" evidence="13">
    <location>
        <begin position="267"/>
        <end position="295"/>
    </location>
</feature>
<feature type="transmembrane region" description="Helical" evidence="13">
    <location>
        <begin position="81"/>
        <end position="102"/>
    </location>
</feature>